<proteinExistence type="predicted"/>
<reference evidence="1 2" key="1">
    <citation type="journal article" date="2015" name="Genome Announc.">
        <title>Expanding the biotechnology potential of lactobacilli through comparative genomics of 213 strains and associated genera.</title>
        <authorList>
            <person name="Sun Z."/>
            <person name="Harris H.M."/>
            <person name="McCann A."/>
            <person name="Guo C."/>
            <person name="Argimon S."/>
            <person name="Zhang W."/>
            <person name="Yang X."/>
            <person name="Jeffery I.B."/>
            <person name="Cooney J.C."/>
            <person name="Kagawa T.F."/>
            <person name="Liu W."/>
            <person name="Song Y."/>
            <person name="Salvetti E."/>
            <person name="Wrobel A."/>
            <person name="Rasinkangas P."/>
            <person name="Parkhill J."/>
            <person name="Rea M.C."/>
            <person name="O'Sullivan O."/>
            <person name="Ritari J."/>
            <person name="Douillard F.P."/>
            <person name="Paul Ross R."/>
            <person name="Yang R."/>
            <person name="Briner A.E."/>
            <person name="Felis G.E."/>
            <person name="de Vos W.M."/>
            <person name="Barrangou R."/>
            <person name="Klaenhammer T.R."/>
            <person name="Caufield P.W."/>
            <person name="Cui Y."/>
            <person name="Zhang H."/>
            <person name="O'Toole P.W."/>
        </authorList>
    </citation>
    <scope>NUCLEOTIDE SEQUENCE [LARGE SCALE GENOMIC DNA]</scope>
    <source>
        <strain evidence="1 2">DSM 23927</strain>
    </source>
</reference>
<dbReference type="RefSeq" id="WP_057894400.1">
    <property type="nucleotide sequence ID" value="NZ_AYZQ01000002.1"/>
</dbReference>
<dbReference type="PATRIC" id="fig|1423727.3.peg.1134"/>
<name>A0A0R2B7R0_9LACO</name>
<dbReference type="EMBL" id="AYZQ01000002">
    <property type="protein sequence ID" value="KRM72134.1"/>
    <property type="molecule type" value="Genomic_DNA"/>
</dbReference>
<evidence type="ECO:0000313" key="2">
    <source>
        <dbReference type="Proteomes" id="UP000051672"/>
    </source>
</evidence>
<organism evidence="1 2">
    <name type="scientific">Lacticaseibacillus brantae DSM 23927</name>
    <dbReference type="NCBI Taxonomy" id="1423727"/>
    <lineage>
        <taxon>Bacteria</taxon>
        <taxon>Bacillati</taxon>
        <taxon>Bacillota</taxon>
        <taxon>Bacilli</taxon>
        <taxon>Lactobacillales</taxon>
        <taxon>Lactobacillaceae</taxon>
        <taxon>Lacticaseibacillus</taxon>
    </lineage>
</organism>
<accession>A0A0R2B7R0</accession>
<protein>
    <submittedName>
        <fullName evidence="1">Uncharacterized protein</fullName>
    </submittedName>
</protein>
<sequence length="76" mass="8948">MMNFEDDAIRIVSEAEAAYEESFGVRFPVELYQDITRNEYYDFSIEGARRLNVIILKAVADGKPVDTPEDFYRRQY</sequence>
<dbReference type="OrthoDB" id="2201806at2"/>
<keyword evidence="2" id="KW-1185">Reference proteome</keyword>
<comment type="caution">
    <text evidence="1">The sequence shown here is derived from an EMBL/GenBank/DDBJ whole genome shotgun (WGS) entry which is preliminary data.</text>
</comment>
<dbReference type="Proteomes" id="UP000051672">
    <property type="component" value="Unassembled WGS sequence"/>
</dbReference>
<gene>
    <name evidence="1" type="ORF">FC34_GL001118</name>
</gene>
<dbReference type="AlphaFoldDB" id="A0A0R2B7R0"/>
<evidence type="ECO:0000313" key="1">
    <source>
        <dbReference type="EMBL" id="KRM72134.1"/>
    </source>
</evidence>